<accession>A0A9W8WU31</accession>
<evidence type="ECO:0000313" key="4">
    <source>
        <dbReference type="Proteomes" id="UP001140562"/>
    </source>
</evidence>
<keyword evidence="2" id="KW-0732">Signal</keyword>
<dbReference type="OrthoDB" id="10553924at2759"/>
<feature type="chain" id="PRO_5040729135" evidence="2">
    <location>
        <begin position="20"/>
        <end position="466"/>
    </location>
</feature>
<reference evidence="3" key="1">
    <citation type="submission" date="2022-10" db="EMBL/GenBank/DDBJ databases">
        <title>Tapping the CABI collections for fungal endophytes: first genome assemblies for Collariella, Neodidymelliopsis, Ascochyta clinopodiicola, Didymella pomorum, Didymosphaeria variabile, Neocosmospora piperis and Neocucurbitaria cava.</title>
        <authorList>
            <person name="Hill R."/>
        </authorList>
    </citation>
    <scope>NUCLEOTIDE SEQUENCE</scope>
    <source>
        <strain evidence="3">IMI 360193</strain>
    </source>
</reference>
<gene>
    <name evidence="3" type="ORF">N0V87_008115</name>
</gene>
<name>A0A9W8WU31_9PLEO</name>
<comment type="caution">
    <text evidence="3">The sequence shown here is derived from an EMBL/GenBank/DDBJ whole genome shotgun (WGS) entry which is preliminary data.</text>
</comment>
<proteinExistence type="predicted"/>
<organism evidence="3 4">
    <name type="scientific">Didymella glomerata</name>
    <dbReference type="NCBI Taxonomy" id="749621"/>
    <lineage>
        <taxon>Eukaryota</taxon>
        <taxon>Fungi</taxon>
        <taxon>Dikarya</taxon>
        <taxon>Ascomycota</taxon>
        <taxon>Pezizomycotina</taxon>
        <taxon>Dothideomycetes</taxon>
        <taxon>Pleosporomycetidae</taxon>
        <taxon>Pleosporales</taxon>
        <taxon>Pleosporineae</taxon>
        <taxon>Didymellaceae</taxon>
        <taxon>Didymella</taxon>
    </lineage>
</organism>
<protein>
    <submittedName>
        <fullName evidence="3">Uncharacterized protein</fullName>
    </submittedName>
</protein>
<feature type="region of interest" description="Disordered" evidence="1">
    <location>
        <begin position="192"/>
        <end position="211"/>
    </location>
</feature>
<dbReference type="EMBL" id="JAPEUV010000109">
    <property type="protein sequence ID" value="KAJ4332757.1"/>
    <property type="molecule type" value="Genomic_DNA"/>
</dbReference>
<sequence length="466" mass="53142">MFVVFALRAAIAVVNTCAAIKKAITVAGHGKSKTHSAPVDTKHFIQGQQVHDTTADITTVGALKAAVAHQLQLTIPRNHQLLFTQHAHNTPSAAVPTKTHRTAFYAQVERITCAGLVRQHTVLHLHIPEDLLEGFCVEVRTQNELKLFIPGFEQIQMEKWDKKFILVVDYRFLYDNRLPISGSSECLFQGELFPSGPHEEPENLKRRRRPPPRFIQLPPSDFNISVPTEALPVIPKIITDDVGILEERVAFYKNREENGQPELHQGEDFPDAPDYCSHHLFQAAYNWNLCHQAYERDPDGLMKWFEENPEKEEQSNEWRRGAEKFRKEYPADFEKCFTGSIESDEEFAARMAADSFEKDSEVTPDDRRWSSDTGYTSSWGLDIDADGVTSDEAVIHAKISRRRWSDNPGGNNYLAHDSCTFIVDYAHKKMAEIFQSQGYLGYDELEARFGAFGYDQRLYGPLPQRE</sequence>
<feature type="signal peptide" evidence="2">
    <location>
        <begin position="1"/>
        <end position="19"/>
    </location>
</feature>
<keyword evidence="4" id="KW-1185">Reference proteome</keyword>
<dbReference type="AlphaFoldDB" id="A0A9W8WU31"/>
<dbReference type="Proteomes" id="UP001140562">
    <property type="component" value="Unassembled WGS sequence"/>
</dbReference>
<evidence type="ECO:0000256" key="1">
    <source>
        <dbReference type="SAM" id="MobiDB-lite"/>
    </source>
</evidence>
<evidence type="ECO:0000313" key="3">
    <source>
        <dbReference type="EMBL" id="KAJ4332757.1"/>
    </source>
</evidence>
<evidence type="ECO:0000256" key="2">
    <source>
        <dbReference type="SAM" id="SignalP"/>
    </source>
</evidence>